<dbReference type="GO" id="GO:0008381">
    <property type="term" value="F:mechanosensitive monoatomic ion channel activity"/>
    <property type="evidence" value="ECO:0007669"/>
    <property type="project" value="UniProtKB-ARBA"/>
</dbReference>
<dbReference type="Pfam" id="PF00924">
    <property type="entry name" value="MS_channel_2nd"/>
    <property type="match status" value="1"/>
</dbReference>
<feature type="domain" description="Mechanosensitive ion channel MscS C-terminal" evidence="9">
    <location>
        <begin position="214"/>
        <end position="292"/>
    </location>
</feature>
<dbReference type="GO" id="GO:0005886">
    <property type="term" value="C:plasma membrane"/>
    <property type="evidence" value="ECO:0007669"/>
    <property type="project" value="UniProtKB-SubCell"/>
</dbReference>
<dbReference type="PANTHER" id="PTHR30347:SF1">
    <property type="entry name" value="MECHANOSENSITIVE CHANNEL MSCK"/>
    <property type="match status" value="1"/>
</dbReference>
<evidence type="ECO:0008006" key="12">
    <source>
        <dbReference type="Google" id="ProtNLM"/>
    </source>
</evidence>
<evidence type="ECO:0000256" key="1">
    <source>
        <dbReference type="ARBA" id="ARBA00004651"/>
    </source>
</evidence>
<gene>
    <name evidence="10" type="ORF">CHQ83_04780</name>
</gene>
<evidence type="ECO:0000313" key="10">
    <source>
        <dbReference type="EMBL" id="NIY56644.1"/>
    </source>
</evidence>
<keyword evidence="3" id="KW-1003">Cell membrane</keyword>
<keyword evidence="6 7" id="KW-0472">Membrane</keyword>
<dbReference type="InterPro" id="IPR006685">
    <property type="entry name" value="MscS_channel_2nd"/>
</dbReference>
<dbReference type="Proteomes" id="UP000774689">
    <property type="component" value="Unassembled WGS sequence"/>
</dbReference>
<dbReference type="SUPFAM" id="SSF82689">
    <property type="entry name" value="Mechanosensitive channel protein MscS (YggB), C-terminal domain"/>
    <property type="match status" value="1"/>
</dbReference>
<comment type="subcellular location">
    <subcellularLocation>
        <location evidence="1">Cell membrane</location>
        <topology evidence="1">Multi-pass membrane protein</topology>
    </subcellularLocation>
</comment>
<evidence type="ECO:0000256" key="2">
    <source>
        <dbReference type="ARBA" id="ARBA00008017"/>
    </source>
</evidence>
<dbReference type="InterPro" id="IPR010920">
    <property type="entry name" value="LSM_dom_sf"/>
</dbReference>
<dbReference type="AlphaFoldDB" id="A0AAP7FTW3"/>
<evidence type="ECO:0000256" key="4">
    <source>
        <dbReference type="ARBA" id="ARBA00022692"/>
    </source>
</evidence>
<protein>
    <recommendedName>
        <fullName evidence="12">Mechanosensitive ion channel</fullName>
    </recommendedName>
</protein>
<evidence type="ECO:0000256" key="7">
    <source>
        <dbReference type="SAM" id="Phobius"/>
    </source>
</evidence>
<evidence type="ECO:0000259" key="9">
    <source>
        <dbReference type="Pfam" id="PF21082"/>
    </source>
</evidence>
<dbReference type="SUPFAM" id="SSF50182">
    <property type="entry name" value="Sm-like ribonucleoproteins"/>
    <property type="match status" value="1"/>
</dbReference>
<dbReference type="EMBL" id="QPQM01000011">
    <property type="protein sequence ID" value="NIY56644.1"/>
    <property type="molecule type" value="Genomic_DNA"/>
</dbReference>
<dbReference type="InterPro" id="IPR052702">
    <property type="entry name" value="MscS-like_channel"/>
</dbReference>
<keyword evidence="4 7" id="KW-0812">Transmembrane</keyword>
<dbReference type="Gene3D" id="2.30.30.60">
    <property type="match status" value="1"/>
</dbReference>
<comment type="caution">
    <text evidence="10">The sequence shown here is derived from an EMBL/GenBank/DDBJ whole genome shotgun (WGS) entry which is preliminary data.</text>
</comment>
<dbReference type="Gene3D" id="1.10.287.1260">
    <property type="match status" value="1"/>
</dbReference>
<feature type="domain" description="Mechanosensitive ion channel MscS" evidence="8">
    <location>
        <begin position="137"/>
        <end position="201"/>
    </location>
</feature>
<feature type="transmembrane region" description="Helical" evidence="7">
    <location>
        <begin position="92"/>
        <end position="110"/>
    </location>
</feature>
<keyword evidence="5 7" id="KW-1133">Transmembrane helix</keyword>
<dbReference type="InterPro" id="IPR011014">
    <property type="entry name" value="MscS_channel_TM-2"/>
</dbReference>
<evidence type="ECO:0000256" key="5">
    <source>
        <dbReference type="ARBA" id="ARBA00022989"/>
    </source>
</evidence>
<dbReference type="RefSeq" id="WP_014714864.1">
    <property type="nucleotide sequence ID" value="NZ_CP018051.1"/>
</dbReference>
<proteinExistence type="inferred from homology"/>
<evidence type="ECO:0000313" key="11">
    <source>
        <dbReference type="Proteomes" id="UP000774689"/>
    </source>
</evidence>
<evidence type="ECO:0000259" key="8">
    <source>
        <dbReference type="Pfam" id="PF00924"/>
    </source>
</evidence>
<evidence type="ECO:0000256" key="3">
    <source>
        <dbReference type="ARBA" id="ARBA00022475"/>
    </source>
</evidence>
<name>A0AAP7FTW3_9GAMM</name>
<dbReference type="InterPro" id="IPR011066">
    <property type="entry name" value="MscS_channel_C_sf"/>
</dbReference>
<feature type="transmembrane region" description="Helical" evidence="7">
    <location>
        <begin position="116"/>
        <end position="134"/>
    </location>
</feature>
<feature type="transmembrane region" description="Helical" evidence="7">
    <location>
        <begin position="47"/>
        <end position="71"/>
    </location>
</feature>
<dbReference type="Pfam" id="PF21082">
    <property type="entry name" value="MS_channel_3rd"/>
    <property type="match status" value="1"/>
</dbReference>
<accession>A0AAP7FTW3</accession>
<comment type="similarity">
    <text evidence="2">Belongs to the MscS (TC 1.A.23) family.</text>
</comment>
<dbReference type="InterPro" id="IPR023408">
    <property type="entry name" value="MscS_beta-dom_sf"/>
</dbReference>
<dbReference type="InterPro" id="IPR049278">
    <property type="entry name" value="MS_channel_C"/>
</dbReference>
<dbReference type="PANTHER" id="PTHR30347">
    <property type="entry name" value="POTASSIUM CHANNEL RELATED"/>
    <property type="match status" value="1"/>
</dbReference>
<dbReference type="Gene3D" id="3.30.70.100">
    <property type="match status" value="1"/>
</dbReference>
<organism evidence="10 11">
    <name type="scientific">Francisella orientalis</name>
    <dbReference type="NCBI Taxonomy" id="299583"/>
    <lineage>
        <taxon>Bacteria</taxon>
        <taxon>Pseudomonadati</taxon>
        <taxon>Pseudomonadota</taxon>
        <taxon>Gammaproteobacteria</taxon>
        <taxon>Thiotrichales</taxon>
        <taxon>Francisellaceae</taxon>
        <taxon>Francisella</taxon>
    </lineage>
</organism>
<sequence>MVKNLIFIFAIIMFLILLPLSLNVQLEKLQDVWNTFFYDGGDILGLQLIPLITLMKSVSVVVVAFIIYKFIRVFVNKRVFPYTSMDLGMREAFLSILKYIYVIIAIFLSIKSLGISNTVIIFIISGLSVGLGFAMQDLVKNFFAGLVMLIERPVKIGNWVNVNDEIGVVKKISIRATEVLTFDNNSLIVPNNVMITKVVSNETLESTSRPVLPLKISYNHDPKKVIEICRYVIESEKRIFKTPAPEFLLSNYDEYSMEITIRAYCLRIIKIYLLSDLRLKILEVLKENNIKIEYPKLDVYLRDIDKQGCLVDEKSQEFK</sequence>
<reference evidence="10" key="1">
    <citation type="journal article" date="2020" name="Int. J. Syst. Evol. Microbiol.">
        <title>Reclassification of Francisella noatunensis subsp. orientalis Ottem et al. 2009 as Francisella orientalis sp. nov., Francisella noatunensis subsp. chilensis subsp. nov. and emended description of Francisella noatunensis.</title>
        <authorList>
            <person name="Ramirez-Paredes J.G."/>
            <person name="Larsson P."/>
            <person name="Thompson K.D."/>
            <person name="Penman D.J."/>
            <person name="Busse H.J."/>
            <person name="Ohrman C."/>
            <person name="Sjodin A."/>
            <person name="Soto E."/>
            <person name="Richards R.H."/>
            <person name="Adams A."/>
            <person name="Colquhoun D.J."/>
        </authorList>
    </citation>
    <scope>NUCLEOTIDE SEQUENCE</scope>
    <source>
        <strain evidence="10">LADL-07285A</strain>
    </source>
</reference>
<dbReference type="SUPFAM" id="SSF82861">
    <property type="entry name" value="Mechanosensitive channel protein MscS (YggB), transmembrane region"/>
    <property type="match status" value="1"/>
</dbReference>
<evidence type="ECO:0000256" key="6">
    <source>
        <dbReference type="ARBA" id="ARBA00023136"/>
    </source>
</evidence>